<dbReference type="InterPro" id="IPR001245">
    <property type="entry name" value="Ser-Thr/Tyr_kinase_cat_dom"/>
</dbReference>
<keyword evidence="3" id="KW-1185">Reference proteome</keyword>
<dbReference type="EMBL" id="JAPFFF010000011">
    <property type="protein sequence ID" value="KAK8878590.1"/>
    <property type="molecule type" value="Genomic_DNA"/>
</dbReference>
<dbReference type="PROSITE" id="PS50011">
    <property type="entry name" value="PROTEIN_KINASE_DOM"/>
    <property type="match status" value="1"/>
</dbReference>
<dbReference type="InterPro" id="IPR011009">
    <property type="entry name" value="Kinase-like_dom_sf"/>
</dbReference>
<feature type="domain" description="Protein kinase" evidence="1">
    <location>
        <begin position="12"/>
        <end position="260"/>
    </location>
</feature>
<dbReference type="PANTHER" id="PTHR47975">
    <property type="entry name" value="S-LOCUS LECTIN KINASE FAMILY PROTEIN"/>
    <property type="match status" value="1"/>
</dbReference>
<dbReference type="SUPFAM" id="SSF56112">
    <property type="entry name" value="Protein kinase-like (PK-like)"/>
    <property type="match status" value="1"/>
</dbReference>
<dbReference type="Pfam" id="PF08238">
    <property type="entry name" value="Sel1"/>
    <property type="match status" value="4"/>
</dbReference>
<dbReference type="PANTHER" id="PTHR47975:SF65">
    <property type="entry name" value="OS10G0200000 PROTEIN"/>
    <property type="match status" value="1"/>
</dbReference>
<accession>A0ABR2JN45</accession>
<proteinExistence type="predicted"/>
<evidence type="ECO:0000313" key="3">
    <source>
        <dbReference type="Proteomes" id="UP001470230"/>
    </source>
</evidence>
<dbReference type="Proteomes" id="UP001470230">
    <property type="component" value="Unassembled WGS sequence"/>
</dbReference>
<dbReference type="InterPro" id="IPR006597">
    <property type="entry name" value="Sel1-like"/>
</dbReference>
<dbReference type="SMART" id="SM00671">
    <property type="entry name" value="SEL1"/>
    <property type="match status" value="4"/>
</dbReference>
<sequence>MIADYVVDLSKYNIIEKIDENQYQNRFLIEDQKTRTQYIAKVYKNESITPNQQKSFLIEVQTYLQQQYPTLIHAIGYNFFNFESKPCPTIIFEYLPKGSLRNLLEKIGKNEIPPFWTDTIRYCIILGIAFGLRYLHSKNIILKNLTPECILLDNYCIPRIHYSPISQITEEQLQHHLNDYNSFYTAPEIISNKKFDSKVDTFSFAKIAYEIITLKHSPINIMDIEDTENQKFFEKCLSKEPTQRLSSKSLLTHITDKKFLDLFKNIDFAVLKKFLDMFINENDFLTRLEFLFNPKLESNTNVNKEIELSYLRKFADKGNADAMYFIYLLSGDKTENEEEAFHYLKMAVDKEQTKALFIYAKKLRDGDKFVEKNIEDALFYFKLAANKGHRDAMVEYAGLRREGKNEAPIDKKEAARYFKLAADNMSKIGMEEYADMLRKGDGIPVNIAEADHYSKMAQDASNDCMIC</sequence>
<name>A0ABR2JN45_9EUKA</name>
<organism evidence="2 3">
    <name type="scientific">Tritrichomonas musculus</name>
    <dbReference type="NCBI Taxonomy" id="1915356"/>
    <lineage>
        <taxon>Eukaryota</taxon>
        <taxon>Metamonada</taxon>
        <taxon>Parabasalia</taxon>
        <taxon>Tritrichomonadida</taxon>
        <taxon>Tritrichomonadidae</taxon>
        <taxon>Tritrichomonas</taxon>
    </lineage>
</organism>
<comment type="caution">
    <text evidence="2">The sequence shown here is derived from an EMBL/GenBank/DDBJ whole genome shotgun (WGS) entry which is preliminary data.</text>
</comment>
<gene>
    <name evidence="2" type="ORF">M9Y10_005370</name>
</gene>
<protein>
    <recommendedName>
        <fullName evidence="1">Protein kinase domain-containing protein</fullName>
    </recommendedName>
</protein>
<dbReference type="InterPro" id="IPR000719">
    <property type="entry name" value="Prot_kinase_dom"/>
</dbReference>
<dbReference type="InterPro" id="IPR011990">
    <property type="entry name" value="TPR-like_helical_dom_sf"/>
</dbReference>
<evidence type="ECO:0000259" key="1">
    <source>
        <dbReference type="PROSITE" id="PS50011"/>
    </source>
</evidence>
<reference evidence="2 3" key="1">
    <citation type="submission" date="2024-04" db="EMBL/GenBank/DDBJ databases">
        <title>Tritrichomonas musculus Genome.</title>
        <authorList>
            <person name="Alves-Ferreira E."/>
            <person name="Grigg M."/>
            <person name="Lorenzi H."/>
            <person name="Galac M."/>
        </authorList>
    </citation>
    <scope>NUCLEOTIDE SEQUENCE [LARGE SCALE GENOMIC DNA]</scope>
    <source>
        <strain evidence="2 3">EAF2021</strain>
    </source>
</reference>
<dbReference type="Pfam" id="PF07714">
    <property type="entry name" value="PK_Tyr_Ser-Thr"/>
    <property type="match status" value="1"/>
</dbReference>
<dbReference type="Gene3D" id="1.10.510.10">
    <property type="entry name" value="Transferase(Phosphotransferase) domain 1"/>
    <property type="match status" value="1"/>
</dbReference>
<dbReference type="SUPFAM" id="SSF81901">
    <property type="entry name" value="HCP-like"/>
    <property type="match status" value="1"/>
</dbReference>
<evidence type="ECO:0000313" key="2">
    <source>
        <dbReference type="EMBL" id="KAK8878590.1"/>
    </source>
</evidence>
<dbReference type="Gene3D" id="1.25.40.10">
    <property type="entry name" value="Tetratricopeptide repeat domain"/>
    <property type="match status" value="1"/>
</dbReference>